<dbReference type="GO" id="GO:0000302">
    <property type="term" value="P:response to reactive oxygen species"/>
    <property type="evidence" value="ECO:0007669"/>
    <property type="project" value="TreeGrafter"/>
</dbReference>
<sequence>MFAKFYSKFILILLLGDVESQLFFHGPCPTPAPLPNINITRYSGTWYLFQTYTSSVPLFFSCQLGEYFPPTPNGTWNGVTRMTERLTGYIISVPGTVQFLSTDGSAVFTSDNHLYSKHLENVRLNSTLSQRNFTVRIDYMVLATDYTSYAVEWTCHDFGISNFQFLWIFSRGGTISSNTLQNIRQVLNLQGINTAWLEDQDLIQLDIPVMTAPVGTNPKYVAAKPVYVRSTPPTLLPVTPLYMEIDGVDVSKGPEYLKDIIGESVVFPQSTPFRTPVLKVTEEV</sequence>
<organism evidence="3 4">
    <name type="scientific">Folsomia candida</name>
    <name type="common">Springtail</name>
    <dbReference type="NCBI Taxonomy" id="158441"/>
    <lineage>
        <taxon>Eukaryota</taxon>
        <taxon>Metazoa</taxon>
        <taxon>Ecdysozoa</taxon>
        <taxon>Arthropoda</taxon>
        <taxon>Hexapoda</taxon>
        <taxon>Collembola</taxon>
        <taxon>Entomobryomorpha</taxon>
        <taxon>Isotomoidea</taxon>
        <taxon>Isotomidae</taxon>
        <taxon>Proisotominae</taxon>
        <taxon>Folsomia</taxon>
    </lineage>
</organism>
<dbReference type="PANTHER" id="PTHR10612">
    <property type="entry name" value="APOLIPOPROTEIN D"/>
    <property type="match status" value="1"/>
</dbReference>
<keyword evidence="3" id="KW-0449">Lipoprotein</keyword>
<reference evidence="3 4" key="1">
    <citation type="submission" date="2015-12" db="EMBL/GenBank/DDBJ databases">
        <title>The genome of Folsomia candida.</title>
        <authorList>
            <person name="Faddeeva A."/>
            <person name="Derks M.F."/>
            <person name="Anvar Y."/>
            <person name="Smit S."/>
            <person name="Van Straalen N."/>
            <person name="Roelofs D."/>
        </authorList>
    </citation>
    <scope>NUCLEOTIDE SEQUENCE [LARGE SCALE GENOMIC DNA]</scope>
    <source>
        <strain evidence="3 4">VU population</strain>
        <tissue evidence="3">Whole body</tissue>
    </source>
</reference>
<dbReference type="GO" id="GO:0006629">
    <property type="term" value="P:lipid metabolic process"/>
    <property type="evidence" value="ECO:0007669"/>
    <property type="project" value="TreeGrafter"/>
</dbReference>
<feature type="signal peptide" evidence="1">
    <location>
        <begin position="1"/>
        <end position="20"/>
    </location>
</feature>
<dbReference type="GO" id="GO:0005737">
    <property type="term" value="C:cytoplasm"/>
    <property type="evidence" value="ECO:0007669"/>
    <property type="project" value="TreeGrafter"/>
</dbReference>
<evidence type="ECO:0000313" key="3">
    <source>
        <dbReference type="EMBL" id="OXA36605.1"/>
    </source>
</evidence>
<accession>A0A226CSZ3</accession>
<dbReference type="Pfam" id="PF00061">
    <property type="entry name" value="Lipocalin"/>
    <property type="match status" value="1"/>
</dbReference>
<dbReference type="EMBL" id="LNIX01000091">
    <property type="protein sequence ID" value="OXA36605.1"/>
    <property type="molecule type" value="Genomic_DNA"/>
</dbReference>
<dbReference type="OrthoDB" id="565904at2759"/>
<keyword evidence="1" id="KW-0732">Signal</keyword>
<dbReference type="AlphaFoldDB" id="A0A226CSZ3"/>
<dbReference type="PANTHER" id="PTHR10612:SF34">
    <property type="entry name" value="APOLIPOPROTEIN D"/>
    <property type="match status" value="1"/>
</dbReference>
<comment type="caution">
    <text evidence="3">The sequence shown here is derived from an EMBL/GenBank/DDBJ whole genome shotgun (WGS) entry which is preliminary data.</text>
</comment>
<dbReference type="SUPFAM" id="SSF50814">
    <property type="entry name" value="Lipocalins"/>
    <property type="match status" value="1"/>
</dbReference>
<feature type="chain" id="PRO_5012850145" evidence="1">
    <location>
        <begin position="21"/>
        <end position="284"/>
    </location>
</feature>
<dbReference type="InterPro" id="IPR000566">
    <property type="entry name" value="Lipocln_cytosolic_FA-bd_dom"/>
</dbReference>
<evidence type="ECO:0000259" key="2">
    <source>
        <dbReference type="Pfam" id="PF00061"/>
    </source>
</evidence>
<proteinExistence type="predicted"/>
<dbReference type="InterPro" id="IPR012674">
    <property type="entry name" value="Calycin"/>
</dbReference>
<feature type="domain" description="Lipocalin/cytosolic fatty-acid binding" evidence="2">
    <location>
        <begin position="134"/>
        <end position="193"/>
    </location>
</feature>
<gene>
    <name evidence="3" type="ORF">Fcan01_28630</name>
</gene>
<keyword evidence="4" id="KW-1185">Reference proteome</keyword>
<evidence type="ECO:0000256" key="1">
    <source>
        <dbReference type="SAM" id="SignalP"/>
    </source>
</evidence>
<protein>
    <submittedName>
        <fullName evidence="3">Apolipoprotein D</fullName>
    </submittedName>
</protein>
<dbReference type="Proteomes" id="UP000198287">
    <property type="component" value="Unassembled WGS sequence"/>
</dbReference>
<name>A0A226CSZ3_FOLCA</name>
<dbReference type="Gene3D" id="2.40.128.20">
    <property type="match status" value="1"/>
</dbReference>
<evidence type="ECO:0000313" key="4">
    <source>
        <dbReference type="Proteomes" id="UP000198287"/>
    </source>
</evidence>